<dbReference type="EMBL" id="JAFLVX010000025">
    <property type="protein sequence ID" value="MBO0477387.1"/>
    <property type="molecule type" value="Genomic_DNA"/>
</dbReference>
<accession>A0ABS3HUH4</accession>
<sequence length="503" mass="59617">MINRINKLKKESHLYKIYEQNIKKQVKILDTLELQIEPIGIQQLSELTDLSRSSTVKYLKKIANKLIEYNISKEDVLCHFDDEKVTTVYIEINDMEIYHDFRNLLVQEDSMVQIGLRLILGEKLNRVSLINEYYLSETPLKERLKLLREVFQIYGIDLKGRDGKLFLSGDEAIIRKVGLMLINDIFSENQWPIDHVSEKEVMAEIKEVVDISKLTKRQLHDLMFETGIMLSRTQRGCSFERANIFEDFQESLDRFLEEYAILDTHFKISEVEKSFFILNLLSKEWFCLQSIGKKFIKLNHQTKNEFTKLLEFSEERLIHYFPEMANCAFDLELALFCQHLSKILYPTWKGDIYKNDMIIHDVKLFERAELLVKELISYSPKYIVGDYDFLIKQYISLIYLLADRRLYEKHIAVYVSGLDSEVEQIILEKFIRETYNQFFKINFVRSIKESNVFVEVGRYSPRITTHPTDQNVMYGKISPRLQVRDMMLLSKILQAHELRQLLS</sequence>
<dbReference type="Pfam" id="PF05043">
    <property type="entry name" value="Mga"/>
    <property type="match status" value="1"/>
</dbReference>
<dbReference type="Proteomes" id="UP000664857">
    <property type="component" value="Unassembled WGS sequence"/>
</dbReference>
<dbReference type="InterPro" id="IPR007737">
    <property type="entry name" value="Mga_HTH"/>
</dbReference>
<evidence type="ECO:0000313" key="3">
    <source>
        <dbReference type="Proteomes" id="UP000664857"/>
    </source>
</evidence>
<protein>
    <submittedName>
        <fullName evidence="2">Helix-turn-helix domain-containing protein</fullName>
    </submittedName>
</protein>
<comment type="caution">
    <text evidence="2">The sequence shown here is derived from an EMBL/GenBank/DDBJ whole genome shotgun (WGS) entry which is preliminary data.</text>
</comment>
<proteinExistence type="predicted"/>
<evidence type="ECO:0000259" key="1">
    <source>
        <dbReference type="Pfam" id="PF05043"/>
    </source>
</evidence>
<name>A0ABS3HUH4_9ENTE</name>
<feature type="domain" description="Mga helix-turn-helix" evidence="1">
    <location>
        <begin position="100"/>
        <end position="175"/>
    </location>
</feature>
<reference evidence="2 3" key="1">
    <citation type="submission" date="2021-03" db="EMBL/GenBank/DDBJ databases">
        <title>Enterococcal diversity collection.</title>
        <authorList>
            <person name="Gilmore M.S."/>
            <person name="Schwartzman J."/>
            <person name="Van Tyne D."/>
            <person name="Martin M."/>
            <person name="Earl A.M."/>
            <person name="Manson A.L."/>
            <person name="Straub T."/>
            <person name="Salamzade R."/>
            <person name="Saavedra J."/>
            <person name="Lebreton F."/>
            <person name="Prichula J."/>
            <person name="Schaufler K."/>
            <person name="Gaca A."/>
            <person name="Sgardioli B."/>
            <person name="Wagenaar J."/>
            <person name="Strong T."/>
        </authorList>
    </citation>
    <scope>NUCLEOTIDE SEQUENCE [LARGE SCALE GENOMIC DNA]</scope>
    <source>
        <strain evidence="2 3">DIV0080</strain>
    </source>
</reference>
<evidence type="ECO:0000313" key="2">
    <source>
        <dbReference type="EMBL" id="MBO0477387.1"/>
    </source>
</evidence>
<keyword evidence="3" id="KW-1185">Reference proteome</keyword>
<organism evidence="2 3">
    <name type="scientific">Candidatus Vagococcus giribetii</name>
    <dbReference type="NCBI Taxonomy" id="2230876"/>
    <lineage>
        <taxon>Bacteria</taxon>
        <taxon>Bacillati</taxon>
        <taxon>Bacillota</taxon>
        <taxon>Bacilli</taxon>
        <taxon>Lactobacillales</taxon>
        <taxon>Enterococcaceae</taxon>
        <taxon>Vagococcus</taxon>
    </lineage>
</organism>
<gene>
    <name evidence="2" type="ORF">DOK76_09905</name>
</gene>
<dbReference type="RefSeq" id="WP_206967308.1">
    <property type="nucleotide sequence ID" value="NZ_JAFLVX010000025.1"/>
</dbReference>